<sequence>MAESELCVSGIGISRDVVSTIVSLAARRVEGVASVGGNDIASSLISVFTSRSVAPDKAVESSVEGDLLHVSVHLAVFYGYPFTKLAADVRQAVSEAVCEQIGVGVSAVDVRIDSLVFPKE</sequence>
<dbReference type="EMBL" id="CP063767">
    <property type="protein sequence ID" value="QOY60083.1"/>
    <property type="molecule type" value="Genomic_DNA"/>
</dbReference>
<gene>
    <name evidence="2" type="ORF">INP52_06600</name>
</gene>
<dbReference type="InterPro" id="IPR005531">
    <property type="entry name" value="Asp23"/>
</dbReference>
<dbReference type="Proteomes" id="UP000593735">
    <property type="component" value="Chromosome"/>
</dbReference>
<dbReference type="PANTHER" id="PTHR34297">
    <property type="entry name" value="HYPOTHETICAL CYTOSOLIC PROTEIN-RELATED"/>
    <property type="match status" value="1"/>
</dbReference>
<evidence type="ECO:0000313" key="3">
    <source>
        <dbReference type="Proteomes" id="UP000593735"/>
    </source>
</evidence>
<keyword evidence="3" id="KW-1185">Reference proteome</keyword>
<name>A0A7S7M904_9ACTN</name>
<accession>A0A7S7M904</accession>
<dbReference type="Pfam" id="PF03780">
    <property type="entry name" value="Asp23"/>
    <property type="match status" value="1"/>
</dbReference>
<dbReference type="PANTHER" id="PTHR34297:SF1">
    <property type="entry name" value="ASP23_GLS24 FAMILY ENVELOPE STRESS RESPONSE PROTEIN"/>
    <property type="match status" value="1"/>
</dbReference>
<evidence type="ECO:0000313" key="2">
    <source>
        <dbReference type="EMBL" id="QOY60083.1"/>
    </source>
</evidence>
<protein>
    <submittedName>
        <fullName evidence="2">Asp23/Gls24 family envelope stress response protein</fullName>
    </submittedName>
</protein>
<evidence type="ECO:0000256" key="1">
    <source>
        <dbReference type="ARBA" id="ARBA00005721"/>
    </source>
</evidence>
<dbReference type="AlphaFoldDB" id="A0A7S7M904"/>
<dbReference type="KEGG" id="tio:INP52_06600"/>
<comment type="similarity">
    <text evidence="1">Belongs to the asp23 family.</text>
</comment>
<proteinExistence type="inferred from homology"/>
<organism evidence="2 3">
    <name type="scientific">Thermophilibacter immobilis</name>
    <dbReference type="NCBI Taxonomy" id="2779519"/>
    <lineage>
        <taxon>Bacteria</taxon>
        <taxon>Bacillati</taxon>
        <taxon>Actinomycetota</taxon>
        <taxon>Coriobacteriia</taxon>
        <taxon>Coriobacteriales</taxon>
        <taxon>Atopobiaceae</taxon>
        <taxon>Thermophilibacter</taxon>
    </lineage>
</organism>
<reference evidence="2 3" key="1">
    <citation type="submission" date="2020-10" db="EMBL/GenBank/DDBJ databases">
        <title>Olsenella immobilis sp.nov., isolated from the mud in a fermentation cellar used for the production of Chinese strong-flavoured liquor.</title>
        <authorList>
            <person name="Lu L."/>
        </authorList>
    </citation>
    <scope>NUCLEOTIDE SEQUENCE [LARGE SCALE GENOMIC DNA]</scope>
    <source>
        <strain evidence="2 3">LZLJ-2</strain>
    </source>
</reference>
<dbReference type="RefSeq" id="WP_194370171.1">
    <property type="nucleotide sequence ID" value="NZ_CP063767.1"/>
</dbReference>